<dbReference type="Pfam" id="PF22747">
    <property type="entry name" value="Zn_ribbon_DUF2089"/>
    <property type="match status" value="1"/>
</dbReference>
<dbReference type="KEGG" id="tle:Tlet_1981"/>
<feature type="domain" description="DUF2089" evidence="2">
    <location>
        <begin position="16"/>
        <end position="47"/>
    </location>
</feature>
<gene>
    <name evidence="3" type="ordered locus">Tlet_1981</name>
</gene>
<dbReference type="HOGENOM" id="CLU_132137_0_0_0"/>
<organism evidence="3 4">
    <name type="scientific">Pseudothermotoga lettingae (strain ATCC BAA-301 / DSM 14385 / NBRC 107922 / TMO)</name>
    <name type="common">Thermotoga lettingae</name>
    <dbReference type="NCBI Taxonomy" id="416591"/>
    <lineage>
        <taxon>Bacteria</taxon>
        <taxon>Thermotogati</taxon>
        <taxon>Thermotogota</taxon>
        <taxon>Thermotogae</taxon>
        <taxon>Thermotogales</taxon>
        <taxon>Thermotogaceae</taxon>
        <taxon>Pseudothermotoga</taxon>
    </lineage>
</organism>
<keyword evidence="4" id="KW-1185">Reference proteome</keyword>
<sequence length="131" mass="14836">MALCEGEKMIEFQSKCPVCGGRVIITSYKCVSCNSKVEGSFQPNEFSRLSSEDLEFLRLYLKNRGNLTKVAEKLKISYPTAHSYFSRLLKNLGYSVQEESRYSSILEKLEKGEIDFSTAISLIKNSGEEKI</sequence>
<reference evidence="3 4" key="2">
    <citation type="journal article" date="2009" name="Proc. Natl. Acad. Sci. U.S.A.">
        <title>On the chimeric nature, thermophilic origin, and phylogenetic placement of the Thermotogales.</title>
        <authorList>
            <person name="Zhaxybayeva O."/>
            <person name="Swithers K.S."/>
            <person name="Lapierre P."/>
            <person name="Fournier G.P."/>
            <person name="Bickhart D.M."/>
            <person name="DeBoy R.T."/>
            <person name="Nelson K.E."/>
            <person name="Nesbo C.L."/>
            <person name="Doolittle W.F."/>
            <person name="Gogarten J.P."/>
            <person name="Noll K.M."/>
        </authorList>
    </citation>
    <scope>NUCLEOTIDE SEQUENCE [LARGE SCALE GENOMIC DNA]</scope>
    <source>
        <strain evidence="4">ATCC BAA-301 / DSM 14385 / NBRC 107922 / TMO</strain>
    </source>
</reference>
<protein>
    <submittedName>
        <fullName evidence="3">Uncharacterized consrved protein, containing Zn finger</fullName>
    </submittedName>
</protein>
<feature type="domain" description="DUF2089" evidence="1">
    <location>
        <begin position="49"/>
        <end position="94"/>
    </location>
</feature>
<dbReference type="AlphaFoldDB" id="A8F8Q1"/>
<dbReference type="eggNOG" id="COG3877">
    <property type="taxonomic scope" value="Bacteria"/>
</dbReference>
<name>A8F8Q1_PSELT</name>
<dbReference type="InterPro" id="IPR053957">
    <property type="entry name" value="DUF2089_Zn_ribbon"/>
</dbReference>
<reference evidence="3 4" key="1">
    <citation type="submission" date="2007-08" db="EMBL/GenBank/DDBJ databases">
        <title>Complete sequence of Thermotoga lettingae TMO.</title>
        <authorList>
            <consortium name="US DOE Joint Genome Institute"/>
            <person name="Copeland A."/>
            <person name="Lucas S."/>
            <person name="Lapidus A."/>
            <person name="Barry K."/>
            <person name="Glavina del Rio T."/>
            <person name="Dalin E."/>
            <person name="Tice H."/>
            <person name="Pitluck S."/>
            <person name="Foster B."/>
            <person name="Bruce D."/>
            <person name="Schmutz J."/>
            <person name="Larimer F."/>
            <person name="Land M."/>
            <person name="Hauser L."/>
            <person name="Kyrpides N."/>
            <person name="Mikhailova N."/>
            <person name="Nelson K."/>
            <person name="Gogarten J.P."/>
            <person name="Noll K."/>
            <person name="Richardson P."/>
        </authorList>
    </citation>
    <scope>NUCLEOTIDE SEQUENCE [LARGE SCALE GENOMIC DNA]</scope>
    <source>
        <strain evidence="4">ATCC BAA-301 / DSM 14385 / NBRC 107922 / TMO</strain>
    </source>
</reference>
<evidence type="ECO:0000313" key="3">
    <source>
        <dbReference type="EMBL" id="ABV34535.1"/>
    </source>
</evidence>
<evidence type="ECO:0000259" key="2">
    <source>
        <dbReference type="Pfam" id="PF22747"/>
    </source>
</evidence>
<proteinExistence type="predicted"/>
<dbReference type="Proteomes" id="UP000002016">
    <property type="component" value="Chromosome"/>
</dbReference>
<evidence type="ECO:0000259" key="1">
    <source>
        <dbReference type="Pfam" id="PF09862"/>
    </source>
</evidence>
<accession>A8F8Q1</accession>
<evidence type="ECO:0000313" key="4">
    <source>
        <dbReference type="Proteomes" id="UP000002016"/>
    </source>
</evidence>
<dbReference type="Pfam" id="PF09862">
    <property type="entry name" value="DUF2089"/>
    <property type="match status" value="1"/>
</dbReference>
<dbReference type="STRING" id="416591.Tlet_1981"/>
<dbReference type="InterPro" id="IPR018658">
    <property type="entry name" value="DUF2089"/>
</dbReference>
<dbReference type="EMBL" id="CP000812">
    <property type="protein sequence ID" value="ABV34535.1"/>
    <property type="molecule type" value="Genomic_DNA"/>
</dbReference>